<accession>A0A147EQY1</accession>
<organism evidence="1 2">
    <name type="scientific">Leucobacter chromiiresistens</name>
    <dbReference type="NCBI Taxonomy" id="1079994"/>
    <lineage>
        <taxon>Bacteria</taxon>
        <taxon>Bacillati</taxon>
        <taxon>Actinomycetota</taxon>
        <taxon>Actinomycetes</taxon>
        <taxon>Micrococcales</taxon>
        <taxon>Microbacteriaceae</taxon>
        <taxon>Leucobacter</taxon>
    </lineage>
</organism>
<proteinExistence type="predicted"/>
<protein>
    <recommendedName>
        <fullName evidence="3">FMN phosphatase YigB, HAD superfamily</fullName>
    </recommendedName>
</protein>
<reference evidence="1 2" key="1">
    <citation type="journal article" date="2016" name="Front. Microbiol.">
        <title>Genomic Resource of Rice Seed Associated Bacteria.</title>
        <authorList>
            <person name="Midha S."/>
            <person name="Bansal K."/>
            <person name="Sharma S."/>
            <person name="Kumar N."/>
            <person name="Patil P.P."/>
            <person name="Chaudhry V."/>
            <person name="Patil P.B."/>
        </authorList>
    </citation>
    <scope>NUCLEOTIDE SEQUENCE [LARGE SCALE GENOMIC DNA]</scope>
    <source>
        <strain evidence="1 2">NS354</strain>
    </source>
</reference>
<name>A0A147EQY1_9MICO</name>
<dbReference type="InterPro" id="IPR023214">
    <property type="entry name" value="HAD_sf"/>
</dbReference>
<dbReference type="AlphaFoldDB" id="A0A147EQY1"/>
<evidence type="ECO:0000313" key="2">
    <source>
        <dbReference type="Proteomes" id="UP000070810"/>
    </source>
</evidence>
<sequence length="245" mass="24914">MHRPQPRGAHMAPSIVFDFDGTLAIGHGPVRAYAACVAEAAPVGSDFVARVDAELARYDSGESAYRDGYDIVGSLGEAAGASADALRTAYARSRARLGTDLAVVHTIDGLDAALEALGRSARLVLATNAPETGVDAVLDAWGVRARFDELHFTVGKPAGLEPLIDRLIADGPVLAIGDIYAFDLAPAAARGADTALVGATAAASPAPVTMRGRSLADLVPGIQTWAATAASSTSAPLGAGSGIER</sequence>
<comment type="caution">
    <text evidence="1">The sequence shown here is derived from an EMBL/GenBank/DDBJ whole genome shotgun (WGS) entry which is preliminary data.</text>
</comment>
<dbReference type="EMBL" id="LDRK01000011">
    <property type="protein sequence ID" value="KTR86976.1"/>
    <property type="molecule type" value="Genomic_DNA"/>
</dbReference>
<evidence type="ECO:0000313" key="1">
    <source>
        <dbReference type="EMBL" id="KTR86976.1"/>
    </source>
</evidence>
<dbReference type="InterPro" id="IPR036412">
    <property type="entry name" value="HAD-like_sf"/>
</dbReference>
<keyword evidence="2" id="KW-1185">Reference proteome</keyword>
<dbReference type="SUPFAM" id="SSF56784">
    <property type="entry name" value="HAD-like"/>
    <property type="match status" value="1"/>
</dbReference>
<dbReference type="Proteomes" id="UP000070810">
    <property type="component" value="Unassembled WGS sequence"/>
</dbReference>
<dbReference type="Gene3D" id="3.40.50.1000">
    <property type="entry name" value="HAD superfamily/HAD-like"/>
    <property type="match status" value="1"/>
</dbReference>
<evidence type="ECO:0008006" key="3">
    <source>
        <dbReference type="Google" id="ProtNLM"/>
    </source>
</evidence>
<gene>
    <name evidence="1" type="ORF">NS354_02260</name>
</gene>
<dbReference type="PATRIC" id="fig|1079994.3.peg.242"/>
<dbReference type="Pfam" id="PF00702">
    <property type="entry name" value="Hydrolase"/>
    <property type="match status" value="1"/>
</dbReference>